<dbReference type="Gene3D" id="3.90.1200.10">
    <property type="match status" value="1"/>
</dbReference>
<dbReference type="Proteomes" id="UP000294835">
    <property type="component" value="Unassembled WGS sequence"/>
</dbReference>
<dbReference type="PANTHER" id="PTHR21064:SF6">
    <property type="entry name" value="AMINOGLYCOSIDE PHOSPHOTRANSFERASE DOMAIN-CONTAINING PROTEIN"/>
    <property type="match status" value="1"/>
</dbReference>
<feature type="domain" description="Aminoglycoside phosphotransferase" evidence="2">
    <location>
        <begin position="24"/>
        <end position="268"/>
    </location>
</feature>
<name>A0A4R2PUV4_9RHOB</name>
<keyword evidence="3" id="KW-0808">Transferase</keyword>
<accession>A0A4R2PUV4</accession>
<reference evidence="3 4" key="1">
    <citation type="submission" date="2019-03" db="EMBL/GenBank/DDBJ databases">
        <title>Genomic Encyclopedia of Type Strains, Phase IV (KMG-IV): sequencing the most valuable type-strain genomes for metagenomic binning, comparative biology and taxonomic classification.</title>
        <authorList>
            <person name="Goeker M."/>
        </authorList>
    </citation>
    <scope>NUCLEOTIDE SEQUENCE [LARGE SCALE GENOMIC DNA]</scope>
    <source>
        <strain evidence="3 4">DSM 18063</strain>
    </source>
</reference>
<organism evidence="3 4">
    <name type="scientific">Rhodovulum marinum</name>
    <dbReference type="NCBI Taxonomy" id="320662"/>
    <lineage>
        <taxon>Bacteria</taxon>
        <taxon>Pseudomonadati</taxon>
        <taxon>Pseudomonadota</taxon>
        <taxon>Alphaproteobacteria</taxon>
        <taxon>Rhodobacterales</taxon>
        <taxon>Paracoccaceae</taxon>
        <taxon>Rhodovulum</taxon>
    </lineage>
</organism>
<dbReference type="InterPro" id="IPR002575">
    <property type="entry name" value="Aminoglycoside_PTrfase"/>
</dbReference>
<protein>
    <submittedName>
        <fullName evidence="3">Ser/Thr protein kinase RdoA (MazF antagonist)</fullName>
    </submittedName>
</protein>
<dbReference type="RefSeq" id="WP_132465202.1">
    <property type="nucleotide sequence ID" value="NZ_SLXP01000015.1"/>
</dbReference>
<keyword evidence="4" id="KW-1185">Reference proteome</keyword>
<dbReference type="EMBL" id="SLXP01000015">
    <property type="protein sequence ID" value="TCP38984.1"/>
    <property type="molecule type" value="Genomic_DNA"/>
</dbReference>
<comment type="caution">
    <text evidence="3">The sequence shown here is derived from an EMBL/GenBank/DDBJ whole genome shotgun (WGS) entry which is preliminary data.</text>
</comment>
<dbReference type="Pfam" id="PF01636">
    <property type="entry name" value="APH"/>
    <property type="match status" value="1"/>
</dbReference>
<dbReference type="InterPro" id="IPR011009">
    <property type="entry name" value="Kinase-like_dom_sf"/>
</dbReference>
<dbReference type="PANTHER" id="PTHR21064">
    <property type="entry name" value="AMINOGLYCOSIDE PHOSPHOTRANSFERASE DOMAIN-CONTAINING PROTEIN-RELATED"/>
    <property type="match status" value="1"/>
</dbReference>
<evidence type="ECO:0000313" key="4">
    <source>
        <dbReference type="Proteomes" id="UP000294835"/>
    </source>
</evidence>
<dbReference type="SUPFAM" id="SSF56112">
    <property type="entry name" value="Protein kinase-like (PK-like)"/>
    <property type="match status" value="1"/>
</dbReference>
<gene>
    <name evidence="3" type="ORF">EV662_11525</name>
</gene>
<dbReference type="AlphaFoldDB" id="A0A4R2PUV4"/>
<dbReference type="InterPro" id="IPR050249">
    <property type="entry name" value="Pseudomonas-type_ThrB"/>
</dbReference>
<evidence type="ECO:0000256" key="1">
    <source>
        <dbReference type="ARBA" id="ARBA00038240"/>
    </source>
</evidence>
<comment type="similarity">
    <text evidence="1">Belongs to the pseudomonas-type ThrB family.</text>
</comment>
<dbReference type="GO" id="GO:0009088">
    <property type="term" value="P:threonine biosynthetic process"/>
    <property type="evidence" value="ECO:0007669"/>
    <property type="project" value="TreeGrafter"/>
</dbReference>
<dbReference type="GO" id="GO:0004413">
    <property type="term" value="F:homoserine kinase activity"/>
    <property type="evidence" value="ECO:0007669"/>
    <property type="project" value="TreeGrafter"/>
</dbReference>
<sequence length="328" mass="36124">MTEAEALTLAGEAVRHWAGCATPRPISHRENAVFAVTLPRAGKGVLRLHRTGYQSEEAIRSELWWMEALAEAGLSVPRPQRTADGALLAQLADGRFASVLTWVDGAPLGVGGEPLVGTPDDQMRHYASVGRAVAQLHVTTDRLHLPPGFTRPHWDIEGLLGAAPFWGRFWDHPAASEPEAILMQEARRFARERLSDYAARGADQGLIHADLLRENILHDGHHAHLIDFDDCGFGFRLYDLGTALAQNVEEPALDLIATGLIEGYATLRPLTDEDLAMLPVMVMLRTLASVGWTMPRLAPDDPRIRTYLNRAVRTAHAVLEGQRLFRLG</sequence>
<evidence type="ECO:0000259" key="2">
    <source>
        <dbReference type="Pfam" id="PF01636"/>
    </source>
</evidence>
<keyword evidence="3" id="KW-0418">Kinase</keyword>
<proteinExistence type="inferred from homology"/>
<dbReference type="OrthoDB" id="241498at2"/>
<dbReference type="Gene3D" id="3.30.200.20">
    <property type="entry name" value="Phosphorylase Kinase, domain 1"/>
    <property type="match status" value="1"/>
</dbReference>
<evidence type="ECO:0000313" key="3">
    <source>
        <dbReference type="EMBL" id="TCP38984.1"/>
    </source>
</evidence>